<evidence type="ECO:0000256" key="1">
    <source>
        <dbReference type="SAM" id="MobiDB-lite"/>
    </source>
</evidence>
<feature type="region of interest" description="Disordered" evidence="1">
    <location>
        <begin position="19"/>
        <end position="83"/>
    </location>
</feature>
<proteinExistence type="predicted"/>
<evidence type="ECO:0000313" key="3">
    <source>
        <dbReference type="Proteomes" id="UP001163046"/>
    </source>
</evidence>
<keyword evidence="3" id="KW-1185">Reference proteome</keyword>
<dbReference type="Proteomes" id="UP001163046">
    <property type="component" value="Unassembled WGS sequence"/>
</dbReference>
<sequence>MSVQGEKCSMWRAVSVWTPNKRCKNRASQDNTDNERRPRARNEGFRLSSAETSTEEQQRSKENDDVKEFLNTLDDAMVRKTGN</sequence>
<feature type="compositionally biased region" description="Basic and acidic residues" evidence="1">
    <location>
        <begin position="33"/>
        <end position="44"/>
    </location>
</feature>
<dbReference type="OrthoDB" id="5990426at2759"/>
<gene>
    <name evidence="2" type="ORF">OS493_027247</name>
</gene>
<protein>
    <submittedName>
        <fullName evidence="2">Uncharacterized protein</fullName>
    </submittedName>
</protein>
<feature type="compositionally biased region" description="Basic and acidic residues" evidence="1">
    <location>
        <begin position="56"/>
        <end position="68"/>
    </location>
</feature>
<evidence type="ECO:0000313" key="2">
    <source>
        <dbReference type="EMBL" id="KAJ7377685.1"/>
    </source>
</evidence>
<reference evidence="2" key="1">
    <citation type="submission" date="2023-01" db="EMBL/GenBank/DDBJ databases">
        <title>Genome assembly of the deep-sea coral Lophelia pertusa.</title>
        <authorList>
            <person name="Herrera S."/>
            <person name="Cordes E."/>
        </authorList>
    </citation>
    <scope>NUCLEOTIDE SEQUENCE</scope>
    <source>
        <strain evidence="2">USNM1676648</strain>
        <tissue evidence="2">Polyp</tissue>
    </source>
</reference>
<accession>A0A9X0CW28</accession>
<dbReference type="AlphaFoldDB" id="A0A9X0CW28"/>
<organism evidence="2 3">
    <name type="scientific">Desmophyllum pertusum</name>
    <dbReference type="NCBI Taxonomy" id="174260"/>
    <lineage>
        <taxon>Eukaryota</taxon>
        <taxon>Metazoa</taxon>
        <taxon>Cnidaria</taxon>
        <taxon>Anthozoa</taxon>
        <taxon>Hexacorallia</taxon>
        <taxon>Scleractinia</taxon>
        <taxon>Caryophylliina</taxon>
        <taxon>Caryophylliidae</taxon>
        <taxon>Desmophyllum</taxon>
    </lineage>
</organism>
<dbReference type="EMBL" id="MU826374">
    <property type="protein sequence ID" value="KAJ7377685.1"/>
    <property type="molecule type" value="Genomic_DNA"/>
</dbReference>
<comment type="caution">
    <text evidence="2">The sequence shown here is derived from an EMBL/GenBank/DDBJ whole genome shotgun (WGS) entry which is preliminary data.</text>
</comment>
<name>A0A9X0CW28_9CNID</name>